<gene>
    <name evidence="1" type="ORF">Vadar_018857</name>
</gene>
<dbReference type="EMBL" id="CM037160">
    <property type="protein sequence ID" value="KAH7840581.1"/>
    <property type="molecule type" value="Genomic_DNA"/>
</dbReference>
<proteinExistence type="predicted"/>
<protein>
    <submittedName>
        <fullName evidence="1">Uncharacterized protein</fullName>
    </submittedName>
</protein>
<sequence>MSTPRDKSTTNISVSQQNLASTIASSIASTVPPQPPTLVEDIHEGEHKNGEGDGGIESIDRGVGGGEGIGEGGAGSNGIKYLKKGNAPCWQHYDRVEINGKVKAICLYCKKILAAHSGNGTKALIEHHKRCPRRKVADSSQKVLTQSFITGEGKKKLEAYTFNQNFARRELACMIIIHEYPLSMVEHAGFKRFTMALQPLFQMVSRNTLKADIFKIYDGERLKAMKVLEKIQSRVAVTTDMWTSSNQKRGFMVVTGHYVDESWKLQSIILRFIYVPCPHTAEVLCESLMETLLDWNVDRNLSTLTVDNCSSNDAMINILIGKLEPESLMSQGKLIHMRCAAHILNLIVKDGLEVIKGGIDKIRESVAYWTATPKREEKFEENAKQLRISCAKKLSLDCVTRWNSTYLMLATAIEYRDVFSRLKIRENQYKSCPKDTDWDVAKEVCERLEVFYKATEVFSGTKYPTSNLFFAKVCKIKIALTDWAKIYESDEVEDMYTMKKREMMRDMASKMIEKYDKYWTTIHGILGVAAVLDPRFKMKLVEYYFNRIYGVAALFEVEKVLDYCRELLNEYEMKLSNGACTSPFQVDSSTNAKDDDLSDFDLFVSSNKRCKVSSTKSELDLYLEEDVLPRGGNSNEFASVVDDMDVDGSQSCVTVVED</sequence>
<reference evidence="1 2" key="1">
    <citation type="journal article" date="2021" name="Hortic Res">
        <title>High-quality reference genome and annotation aids understanding of berry development for evergreen blueberry (Vaccinium darrowii).</title>
        <authorList>
            <person name="Yu J."/>
            <person name="Hulse-Kemp A.M."/>
            <person name="Babiker E."/>
            <person name="Staton M."/>
        </authorList>
    </citation>
    <scope>NUCLEOTIDE SEQUENCE [LARGE SCALE GENOMIC DNA]</scope>
    <source>
        <strain evidence="2">cv. NJ 8807/NJ 8810</strain>
        <tissue evidence="1">Young leaf</tissue>
    </source>
</reference>
<dbReference type="Proteomes" id="UP000828048">
    <property type="component" value="Chromosome 10"/>
</dbReference>
<evidence type="ECO:0000313" key="1">
    <source>
        <dbReference type="EMBL" id="KAH7840581.1"/>
    </source>
</evidence>
<keyword evidence="2" id="KW-1185">Reference proteome</keyword>
<organism evidence="1 2">
    <name type="scientific">Vaccinium darrowii</name>
    <dbReference type="NCBI Taxonomy" id="229202"/>
    <lineage>
        <taxon>Eukaryota</taxon>
        <taxon>Viridiplantae</taxon>
        <taxon>Streptophyta</taxon>
        <taxon>Embryophyta</taxon>
        <taxon>Tracheophyta</taxon>
        <taxon>Spermatophyta</taxon>
        <taxon>Magnoliopsida</taxon>
        <taxon>eudicotyledons</taxon>
        <taxon>Gunneridae</taxon>
        <taxon>Pentapetalae</taxon>
        <taxon>asterids</taxon>
        <taxon>Ericales</taxon>
        <taxon>Ericaceae</taxon>
        <taxon>Vaccinioideae</taxon>
        <taxon>Vaccinieae</taxon>
        <taxon>Vaccinium</taxon>
    </lineage>
</organism>
<accession>A0ACB7XIM1</accession>
<evidence type="ECO:0000313" key="2">
    <source>
        <dbReference type="Proteomes" id="UP000828048"/>
    </source>
</evidence>
<name>A0ACB7XIM1_9ERIC</name>
<comment type="caution">
    <text evidence="1">The sequence shown here is derived from an EMBL/GenBank/DDBJ whole genome shotgun (WGS) entry which is preliminary data.</text>
</comment>